<keyword evidence="4" id="KW-1185">Reference proteome</keyword>
<evidence type="ECO:0000256" key="1">
    <source>
        <dbReference type="ARBA" id="ARBA00005254"/>
    </source>
</evidence>
<dbReference type="Pfam" id="PF01575">
    <property type="entry name" value="MaoC_dehydratas"/>
    <property type="match status" value="1"/>
</dbReference>
<evidence type="ECO:0000313" key="3">
    <source>
        <dbReference type="EMBL" id="SDZ45234.1"/>
    </source>
</evidence>
<name>A0A1H3T4W3_9ACTN</name>
<dbReference type="PANTHER" id="PTHR42993:SF1">
    <property type="entry name" value="MAOC-LIKE DEHYDRATASE DOMAIN-CONTAINING PROTEIN"/>
    <property type="match status" value="1"/>
</dbReference>
<evidence type="ECO:0000259" key="2">
    <source>
        <dbReference type="Pfam" id="PF01575"/>
    </source>
</evidence>
<reference evidence="4" key="1">
    <citation type="submission" date="2016-10" db="EMBL/GenBank/DDBJ databases">
        <authorList>
            <person name="Varghese N."/>
            <person name="Submissions S."/>
        </authorList>
    </citation>
    <scope>NUCLEOTIDE SEQUENCE [LARGE SCALE GENOMIC DNA]</scope>
    <source>
        <strain evidence="4">DSM 44718</strain>
    </source>
</reference>
<dbReference type="InterPro" id="IPR039375">
    <property type="entry name" value="NodN-like"/>
</dbReference>
<dbReference type="OrthoDB" id="9801735at2"/>
<gene>
    <name evidence="3" type="ORF">SAMN05421684_5194</name>
</gene>
<protein>
    <submittedName>
        <fullName evidence="3">Acyl dehydratase</fullName>
    </submittedName>
</protein>
<dbReference type="CDD" id="cd03450">
    <property type="entry name" value="NodN"/>
    <property type="match status" value="1"/>
</dbReference>
<dbReference type="InterPro" id="IPR002539">
    <property type="entry name" value="MaoC-like_dom"/>
</dbReference>
<dbReference type="STRING" id="137265.SAMN05421684_5194"/>
<dbReference type="AlphaFoldDB" id="A0A1H3T4W3"/>
<dbReference type="SUPFAM" id="SSF54637">
    <property type="entry name" value="Thioesterase/thiol ester dehydrase-isomerase"/>
    <property type="match status" value="1"/>
</dbReference>
<comment type="similarity">
    <text evidence="1">Belongs to the enoyl-CoA hydratase/isomerase family.</text>
</comment>
<dbReference type="Gene3D" id="3.10.129.10">
    <property type="entry name" value="Hotdog Thioesterase"/>
    <property type="match status" value="1"/>
</dbReference>
<dbReference type="InterPro" id="IPR029069">
    <property type="entry name" value="HotDog_dom_sf"/>
</dbReference>
<dbReference type="RefSeq" id="WP_090798419.1">
    <property type="nucleotide sequence ID" value="NZ_BOND01000003.1"/>
</dbReference>
<proteinExistence type="inferred from homology"/>
<sequence>MKREFASVDELAAAVGETLGPGEWFEVDQSRVNLFADATDDHQWIHVDPERAAAGPFGGPVAHGFLTLSLLPSLVGDLYTVKGTRMGVNYGLNRVRFPAPVRVGTSVRVHAEIASVDPVQGGVQLVAKVTVENNASEKPVCVAETVSRLYV</sequence>
<organism evidence="3 4">
    <name type="scientific">Asanoa ishikariensis</name>
    <dbReference type="NCBI Taxonomy" id="137265"/>
    <lineage>
        <taxon>Bacteria</taxon>
        <taxon>Bacillati</taxon>
        <taxon>Actinomycetota</taxon>
        <taxon>Actinomycetes</taxon>
        <taxon>Micromonosporales</taxon>
        <taxon>Micromonosporaceae</taxon>
        <taxon>Asanoa</taxon>
    </lineage>
</organism>
<evidence type="ECO:0000313" key="4">
    <source>
        <dbReference type="Proteomes" id="UP000199632"/>
    </source>
</evidence>
<accession>A0A1H3T4W3</accession>
<dbReference type="PANTHER" id="PTHR42993">
    <property type="entry name" value="MAOC-LIKE DEHYDRATASE DOMAIN-CONTAINING PROTEIN"/>
    <property type="match status" value="1"/>
</dbReference>
<feature type="domain" description="MaoC-like" evidence="2">
    <location>
        <begin position="13"/>
        <end position="131"/>
    </location>
</feature>
<dbReference type="Proteomes" id="UP000199632">
    <property type="component" value="Unassembled WGS sequence"/>
</dbReference>
<dbReference type="EMBL" id="FNQB01000003">
    <property type="protein sequence ID" value="SDZ45234.1"/>
    <property type="molecule type" value="Genomic_DNA"/>
</dbReference>